<proteinExistence type="predicted"/>
<comment type="caution">
    <text evidence="2">The sequence shown here is derived from an EMBL/GenBank/DDBJ whole genome shotgun (WGS) entry which is preliminary data.</text>
</comment>
<protein>
    <recommendedName>
        <fullName evidence="4">YD repeat-containing protein</fullName>
    </recommendedName>
</protein>
<evidence type="ECO:0000313" key="2">
    <source>
        <dbReference type="EMBL" id="REH42934.1"/>
    </source>
</evidence>
<evidence type="ECO:0008006" key="4">
    <source>
        <dbReference type="Google" id="ProtNLM"/>
    </source>
</evidence>
<reference evidence="2 3" key="1">
    <citation type="submission" date="2018-08" db="EMBL/GenBank/DDBJ databases">
        <title>Genomic Encyclopedia of Type Strains, Phase IV (KMG-IV): sequencing the most valuable type-strain genomes for metagenomic binning, comparative biology and taxonomic classification.</title>
        <authorList>
            <person name="Goeker M."/>
        </authorList>
    </citation>
    <scope>NUCLEOTIDE SEQUENCE [LARGE SCALE GENOMIC DNA]</scope>
    <source>
        <strain evidence="2 3">DSM 18841</strain>
    </source>
</reference>
<evidence type="ECO:0000256" key="1">
    <source>
        <dbReference type="SAM" id="SignalP"/>
    </source>
</evidence>
<dbReference type="EMBL" id="QUNS01000015">
    <property type="protein sequence ID" value="REH42934.1"/>
    <property type="molecule type" value="Genomic_DNA"/>
</dbReference>
<dbReference type="RefSeq" id="WP_115902342.1">
    <property type="nucleotide sequence ID" value="NZ_QUNS01000015.1"/>
</dbReference>
<feature type="chain" id="PRO_5017719864" description="YD repeat-containing protein" evidence="1">
    <location>
        <begin position="25"/>
        <end position="254"/>
    </location>
</feature>
<name>A0A3E0HDQ5_9FLAO</name>
<keyword evidence="3" id="KW-1185">Reference proteome</keyword>
<keyword evidence="1" id="KW-0732">Signal</keyword>
<dbReference type="PROSITE" id="PS51257">
    <property type="entry name" value="PROKAR_LIPOPROTEIN"/>
    <property type="match status" value="1"/>
</dbReference>
<dbReference type="AlphaFoldDB" id="A0A3E0HDQ5"/>
<dbReference type="OrthoDB" id="1417299at2"/>
<evidence type="ECO:0000313" key="3">
    <source>
        <dbReference type="Proteomes" id="UP000256884"/>
    </source>
</evidence>
<gene>
    <name evidence="2" type="ORF">C7448_11510</name>
</gene>
<accession>A0A3E0HDQ5</accession>
<feature type="signal peptide" evidence="1">
    <location>
        <begin position="1"/>
        <end position="24"/>
    </location>
</feature>
<dbReference type="Proteomes" id="UP000256884">
    <property type="component" value="Unassembled WGS sequence"/>
</dbReference>
<organism evidence="2 3">
    <name type="scientific">Tenacibaculum gallaicum</name>
    <dbReference type="NCBI Taxonomy" id="561505"/>
    <lineage>
        <taxon>Bacteria</taxon>
        <taxon>Pseudomonadati</taxon>
        <taxon>Bacteroidota</taxon>
        <taxon>Flavobacteriia</taxon>
        <taxon>Flavobacteriales</taxon>
        <taxon>Flavobacteriaceae</taxon>
        <taxon>Tenacibaculum</taxon>
    </lineage>
</organism>
<sequence length="254" mass="28099">MKNLKYVFAIGLGMTLLTACSNSASDDFDEINGGVKKKRLKTVAATNQESETITTQFMYNAENELISVSGTNGTDATIVNYSNDGNAIKVAEGNDPSESLSIEELYKSPYNVYETGEVLEYDSNKNPNKVLFKHRVYNWETGNYIIENYTAEMFYDNKPNMYFSTLEAAGVIEILDGVDVSFGVNPQASEIIKARRLLPLNNVTKIIYKDADDNVEGTLTIDYTYDSDGYPLTGKGVAVGGKESITINTTYSYE</sequence>